<sequence length="90" mass="10604">MTNDELERQAFECWFEPRQKAMKAQGLGLISINRLKQRQWEAWRASRASLVIDLYDFDQFSPNDSGEWAIWKTEVARLIRKAGISVKEDE</sequence>
<dbReference type="Proteomes" id="UP000033924">
    <property type="component" value="Unassembled WGS sequence"/>
</dbReference>
<gene>
    <name evidence="1" type="ORF">SY86_18660</name>
</gene>
<name>A0A0M2KI58_9GAMM</name>
<reference evidence="1 2" key="1">
    <citation type="submission" date="2015-01" db="EMBL/GenBank/DDBJ databases">
        <title>Erwinia tracheiphila.</title>
        <authorList>
            <person name="Shapiro L.R."/>
        </authorList>
    </citation>
    <scope>NUCLEOTIDE SEQUENCE [LARGE SCALE GENOMIC DNA]</scope>
    <source>
        <strain evidence="1 2">BuffGH</strain>
    </source>
</reference>
<keyword evidence="2" id="KW-1185">Reference proteome</keyword>
<dbReference type="RefSeq" id="WP_016191201.1">
    <property type="nucleotide sequence ID" value="NZ_CP089932.1"/>
</dbReference>
<organism evidence="1 2">
    <name type="scientific">Erwinia tracheiphila</name>
    <dbReference type="NCBI Taxonomy" id="65700"/>
    <lineage>
        <taxon>Bacteria</taxon>
        <taxon>Pseudomonadati</taxon>
        <taxon>Pseudomonadota</taxon>
        <taxon>Gammaproteobacteria</taxon>
        <taxon>Enterobacterales</taxon>
        <taxon>Erwiniaceae</taxon>
        <taxon>Erwinia</taxon>
    </lineage>
</organism>
<protein>
    <submittedName>
        <fullName evidence="1">Uncharacterized protein</fullName>
    </submittedName>
</protein>
<dbReference type="PATRIC" id="fig|65700.7.peg.4642"/>
<comment type="caution">
    <text evidence="1">The sequence shown here is derived from an EMBL/GenBank/DDBJ whole genome shotgun (WGS) entry which is preliminary data.</text>
</comment>
<dbReference type="EMBL" id="JXNU01000003">
    <property type="protein sequence ID" value="KKF36992.1"/>
    <property type="molecule type" value="Genomic_DNA"/>
</dbReference>
<evidence type="ECO:0000313" key="1">
    <source>
        <dbReference type="EMBL" id="KKF36992.1"/>
    </source>
</evidence>
<proteinExistence type="predicted"/>
<dbReference type="STRING" id="65700.SY86_18660"/>
<dbReference type="Pfam" id="PF26207">
    <property type="entry name" value="Phage_phiTE_015"/>
    <property type="match status" value="1"/>
</dbReference>
<dbReference type="AlphaFoldDB" id="A0A0M2KI58"/>
<dbReference type="InterPro" id="IPR058601">
    <property type="entry name" value="Phage_phiTE_015-like"/>
</dbReference>
<accession>A0A0M2KI58</accession>
<evidence type="ECO:0000313" key="2">
    <source>
        <dbReference type="Proteomes" id="UP000033924"/>
    </source>
</evidence>